<comment type="caution">
    <text evidence="3">The sequence shown here is derived from an EMBL/GenBank/DDBJ whole genome shotgun (WGS) entry which is preliminary data.</text>
</comment>
<protein>
    <submittedName>
        <fullName evidence="3">Helix-turn-helix domain-containing protein</fullName>
    </submittedName>
</protein>
<dbReference type="Pfam" id="PF12728">
    <property type="entry name" value="HTH_17"/>
    <property type="match status" value="1"/>
</dbReference>
<evidence type="ECO:0000313" key="4">
    <source>
        <dbReference type="Proteomes" id="UP001221217"/>
    </source>
</evidence>
<dbReference type="Proteomes" id="UP001221217">
    <property type="component" value="Unassembled WGS sequence"/>
</dbReference>
<sequence length="82" mass="9197">MKALLTIEEAAKLTRLSVKTIYTYAERETIPHIKLGRRVLFEEDKLEEWVTSCSVIPEGISEKSNNTEEETAEADSSIGEPA</sequence>
<feature type="region of interest" description="Disordered" evidence="1">
    <location>
        <begin position="59"/>
        <end position="82"/>
    </location>
</feature>
<dbReference type="InterPro" id="IPR041657">
    <property type="entry name" value="HTH_17"/>
</dbReference>
<evidence type="ECO:0000256" key="1">
    <source>
        <dbReference type="SAM" id="MobiDB-lite"/>
    </source>
</evidence>
<dbReference type="GO" id="GO:0003677">
    <property type="term" value="F:DNA binding"/>
    <property type="evidence" value="ECO:0007669"/>
    <property type="project" value="InterPro"/>
</dbReference>
<proteinExistence type="predicted"/>
<dbReference type="InterPro" id="IPR038148">
    <property type="entry name" value="Tn1545/Tn916_Xis"/>
</dbReference>
<dbReference type="Gene3D" id="3.90.105.50">
    <property type="match status" value="1"/>
</dbReference>
<evidence type="ECO:0000259" key="2">
    <source>
        <dbReference type="Pfam" id="PF12728"/>
    </source>
</evidence>
<dbReference type="SUPFAM" id="SSF46955">
    <property type="entry name" value="Putative DNA-binding domain"/>
    <property type="match status" value="1"/>
</dbReference>
<dbReference type="NCBIfam" id="TIGR01764">
    <property type="entry name" value="excise"/>
    <property type="match status" value="1"/>
</dbReference>
<dbReference type="InterPro" id="IPR009061">
    <property type="entry name" value="DNA-bd_dom_put_sf"/>
</dbReference>
<gene>
    <name evidence="3" type="ORF">PQJ61_17330</name>
</gene>
<feature type="domain" description="Helix-turn-helix" evidence="2">
    <location>
        <begin position="4"/>
        <end position="53"/>
    </location>
</feature>
<dbReference type="EMBL" id="JAQQAL010000050">
    <property type="protein sequence ID" value="MDC7228527.1"/>
    <property type="molecule type" value="Genomic_DNA"/>
</dbReference>
<evidence type="ECO:0000313" key="3">
    <source>
        <dbReference type="EMBL" id="MDC7228527.1"/>
    </source>
</evidence>
<reference evidence="3 4" key="1">
    <citation type="submission" date="2022-12" db="EMBL/GenBank/DDBJ databases">
        <title>Metagenome assembled genome from gulf of manar.</title>
        <authorList>
            <person name="Kohli P."/>
            <person name="Pk S."/>
            <person name="Venkata Ramana C."/>
            <person name="Sasikala C."/>
        </authorList>
    </citation>
    <scope>NUCLEOTIDE SEQUENCE [LARGE SCALE GENOMIC DNA]</scope>
    <source>
        <strain evidence="3">JB008</strain>
    </source>
</reference>
<organism evidence="3 4">
    <name type="scientific">Candidatus Thalassospirochaeta sargassi</name>
    <dbReference type="NCBI Taxonomy" id="3119039"/>
    <lineage>
        <taxon>Bacteria</taxon>
        <taxon>Pseudomonadati</taxon>
        <taxon>Spirochaetota</taxon>
        <taxon>Spirochaetia</taxon>
        <taxon>Spirochaetales</taxon>
        <taxon>Spirochaetaceae</taxon>
        <taxon>Candidatus Thalassospirochaeta</taxon>
    </lineage>
</organism>
<name>A0AAJ1ML59_9SPIO</name>
<dbReference type="InterPro" id="IPR010093">
    <property type="entry name" value="SinI_DNA-bd"/>
</dbReference>
<dbReference type="AlphaFoldDB" id="A0AAJ1ML59"/>
<accession>A0AAJ1ML59</accession>